<sequence>MRLSGRSDPALAQQDEPVAEPGRHGQVVDGDQNGLVGGGQHLHEFQLVSDVQVVERFVQQNSPGLLGQRTGYVGALLFSAGERPPCTGGETGQAHAFEGGVDHEAVPGVEAVPPVAEGRASQSDHVRDPQLSRGVGGLADEGDVLGDPARPERADVVPVVPDGAVRRLEQPRDAPQQR</sequence>
<dbReference type="AntiFam" id="ANF00095">
    <property type="entry name" value="Shadow ORF (opposite ABC transporters)"/>
</dbReference>
<evidence type="ECO:0000256" key="1">
    <source>
        <dbReference type="SAM" id="MobiDB-lite"/>
    </source>
</evidence>
<evidence type="ECO:0000313" key="3">
    <source>
        <dbReference type="Proteomes" id="UP000176005"/>
    </source>
</evidence>
<name>A0A1E7L9E1_9ACTN</name>
<keyword evidence="3" id="KW-1185">Reference proteome</keyword>
<reference evidence="2 3" key="1">
    <citation type="journal article" date="2016" name="Front. Microbiol.">
        <title>Comparative Genomics Analysis of Streptomyces Species Reveals Their Adaptation to the Marine Environment and Their Diversity at the Genomic Level.</title>
        <authorList>
            <person name="Tian X."/>
            <person name="Zhang Z."/>
            <person name="Yang T."/>
            <person name="Chen M."/>
            <person name="Li J."/>
            <person name="Chen F."/>
            <person name="Yang J."/>
            <person name="Li W."/>
            <person name="Zhang B."/>
            <person name="Zhang Z."/>
            <person name="Wu J."/>
            <person name="Zhang C."/>
            <person name="Long L."/>
            <person name="Xiao J."/>
        </authorList>
    </citation>
    <scope>NUCLEOTIDE SEQUENCE [LARGE SCALE GENOMIC DNA]</scope>
    <source>
        <strain evidence="2 3">SCSIO 10429</strain>
    </source>
</reference>
<comment type="caution">
    <text evidence="2">The sequence shown here is derived from an EMBL/GenBank/DDBJ whole genome shotgun (WGS) entry which is preliminary data.</text>
</comment>
<protein>
    <submittedName>
        <fullName evidence="2">Uncharacterized protein</fullName>
    </submittedName>
</protein>
<proteinExistence type="predicted"/>
<dbReference type="AlphaFoldDB" id="A0A1E7L9E1"/>
<dbReference type="Proteomes" id="UP000176005">
    <property type="component" value="Unassembled WGS sequence"/>
</dbReference>
<organism evidence="2 3">
    <name type="scientific">Streptomyces nanshensis</name>
    <dbReference type="NCBI Taxonomy" id="518642"/>
    <lineage>
        <taxon>Bacteria</taxon>
        <taxon>Bacillati</taxon>
        <taxon>Actinomycetota</taxon>
        <taxon>Actinomycetes</taxon>
        <taxon>Kitasatosporales</taxon>
        <taxon>Streptomycetaceae</taxon>
        <taxon>Streptomyces</taxon>
    </lineage>
</organism>
<evidence type="ECO:0000313" key="2">
    <source>
        <dbReference type="EMBL" id="OEV12827.1"/>
    </source>
</evidence>
<feature type="region of interest" description="Disordered" evidence="1">
    <location>
        <begin position="1"/>
        <end position="37"/>
    </location>
</feature>
<dbReference type="AntiFam" id="ANF00142">
    <property type="entry name" value="Shadow ORF (opposite yadG)"/>
</dbReference>
<accession>A0A1E7L9E1</accession>
<gene>
    <name evidence="2" type="ORF">AN218_06350</name>
</gene>
<feature type="region of interest" description="Disordered" evidence="1">
    <location>
        <begin position="115"/>
        <end position="178"/>
    </location>
</feature>
<dbReference type="EMBL" id="LJGW01000111">
    <property type="protein sequence ID" value="OEV12827.1"/>
    <property type="molecule type" value="Genomic_DNA"/>
</dbReference>